<dbReference type="PANTHER" id="PTHR21340">
    <property type="entry name" value="DIADENOSINE 5,5-P1,P4-TETRAPHOSPHATE PYROPHOSPHOHYDROLASE MUTT"/>
    <property type="match status" value="1"/>
</dbReference>
<dbReference type="Gene3D" id="3.90.79.10">
    <property type="entry name" value="Nucleoside Triphosphate Pyrophosphohydrolase"/>
    <property type="match status" value="1"/>
</dbReference>
<dbReference type="CDD" id="cd04662">
    <property type="entry name" value="NUDIX_Hydrolase"/>
    <property type="match status" value="1"/>
</dbReference>
<dbReference type="InterPro" id="IPR051325">
    <property type="entry name" value="Nudix_hydrolase_domain"/>
</dbReference>
<evidence type="ECO:0000259" key="2">
    <source>
        <dbReference type="PROSITE" id="PS51462"/>
    </source>
</evidence>
<dbReference type="InterPro" id="IPR020084">
    <property type="entry name" value="NUDIX_hydrolase_CS"/>
</dbReference>
<evidence type="ECO:0000256" key="1">
    <source>
        <dbReference type="ARBA" id="ARBA00022801"/>
    </source>
</evidence>
<comment type="caution">
    <text evidence="3">The sequence shown here is derived from an EMBL/GenBank/DDBJ whole genome shotgun (WGS) entry which is preliminary data.</text>
</comment>
<dbReference type="InterPro" id="IPR000086">
    <property type="entry name" value="NUDIX_hydrolase_dom"/>
</dbReference>
<protein>
    <submittedName>
        <fullName evidence="3">NUDIX domain-containing protein</fullName>
    </submittedName>
</protein>
<accession>A0ABU7MN05</accession>
<dbReference type="PROSITE" id="PS51462">
    <property type="entry name" value="NUDIX"/>
    <property type="match status" value="1"/>
</dbReference>
<dbReference type="PROSITE" id="PS00893">
    <property type="entry name" value="NUDIX_BOX"/>
    <property type="match status" value="1"/>
</dbReference>
<keyword evidence="4" id="KW-1185">Reference proteome</keyword>
<dbReference type="EMBL" id="JAZDUE010000001">
    <property type="protein sequence ID" value="MEE4021670.1"/>
    <property type="molecule type" value="Genomic_DNA"/>
</dbReference>
<sequence length="164" mass="17766">MARQTNRRSAGLLLYRRVDGGPDHGADGGVEVLIAHPGGPLWARKDAGAWSIPKGLYEPDETPLATARREFAEEMGSPPPDGPVIELGEVTLKSGKVVTGFAIEGDFDVETLVSNTFEMQWPPRSGRFQEFPEIDRAEWVDPATARAALNPAQAAFVDRLLSAL</sequence>
<keyword evidence="1" id="KW-0378">Hydrolase</keyword>
<dbReference type="Pfam" id="PF00293">
    <property type="entry name" value="NUDIX"/>
    <property type="match status" value="1"/>
</dbReference>
<reference evidence="3 4" key="1">
    <citation type="submission" date="2024-01" db="EMBL/GenBank/DDBJ databases">
        <title>Draft genome sequence of Gordonia sp. PKS22-38.</title>
        <authorList>
            <person name="Suphannarot A."/>
            <person name="Mingma R."/>
        </authorList>
    </citation>
    <scope>NUCLEOTIDE SEQUENCE [LARGE SCALE GENOMIC DNA]</scope>
    <source>
        <strain evidence="3 4">PKS22-38</strain>
    </source>
</reference>
<dbReference type="RefSeq" id="WP_330502992.1">
    <property type="nucleotide sequence ID" value="NZ_JAZDUE010000001.1"/>
</dbReference>
<proteinExistence type="predicted"/>
<evidence type="ECO:0000313" key="4">
    <source>
        <dbReference type="Proteomes" id="UP001335729"/>
    </source>
</evidence>
<dbReference type="PANTHER" id="PTHR21340:SF7">
    <property type="entry name" value="NUDIX HYDROLASE DOMAIN-CONTAINING PROTEIN"/>
    <property type="match status" value="1"/>
</dbReference>
<name>A0ABU7MN05_9ACTN</name>
<gene>
    <name evidence="3" type="ORF">V1Y59_01160</name>
</gene>
<dbReference type="InterPro" id="IPR015797">
    <property type="entry name" value="NUDIX_hydrolase-like_dom_sf"/>
</dbReference>
<feature type="domain" description="Nudix hydrolase" evidence="2">
    <location>
        <begin position="5"/>
        <end position="162"/>
    </location>
</feature>
<organism evidence="3 4">
    <name type="scientific">Gordonia prachuapensis</name>
    <dbReference type="NCBI Taxonomy" id="3115651"/>
    <lineage>
        <taxon>Bacteria</taxon>
        <taxon>Bacillati</taxon>
        <taxon>Actinomycetota</taxon>
        <taxon>Actinomycetes</taxon>
        <taxon>Mycobacteriales</taxon>
        <taxon>Gordoniaceae</taxon>
        <taxon>Gordonia</taxon>
    </lineage>
</organism>
<evidence type="ECO:0000313" key="3">
    <source>
        <dbReference type="EMBL" id="MEE4021670.1"/>
    </source>
</evidence>
<dbReference type="SUPFAM" id="SSF55811">
    <property type="entry name" value="Nudix"/>
    <property type="match status" value="1"/>
</dbReference>
<dbReference type="Proteomes" id="UP001335729">
    <property type="component" value="Unassembled WGS sequence"/>
</dbReference>